<dbReference type="EMBL" id="JAVREO010000007">
    <property type="protein sequence ID" value="MDT0267249.1"/>
    <property type="molecule type" value="Genomic_DNA"/>
</dbReference>
<evidence type="ECO:0000256" key="1">
    <source>
        <dbReference type="ARBA" id="ARBA00023015"/>
    </source>
</evidence>
<evidence type="ECO:0000256" key="3">
    <source>
        <dbReference type="ARBA" id="ARBA00023163"/>
    </source>
</evidence>
<dbReference type="InterPro" id="IPR001845">
    <property type="entry name" value="HTH_ArsR_DNA-bd_dom"/>
</dbReference>
<dbReference type="PRINTS" id="PR00778">
    <property type="entry name" value="HTHARSR"/>
</dbReference>
<dbReference type="InterPro" id="IPR036390">
    <property type="entry name" value="WH_DNA-bd_sf"/>
</dbReference>
<gene>
    <name evidence="5" type="ORF">RM844_13235</name>
</gene>
<sequence>MLTSVDADPLRALADPLRLRIVALLARETLCTTHLVEETGAKQTNLSNHLRVLREAGLVETEPCGRFTYYRLRPAALEALAGQFTELAAAARATVDSDRKRACP</sequence>
<dbReference type="Pfam" id="PF01022">
    <property type="entry name" value="HTH_5"/>
    <property type="match status" value="1"/>
</dbReference>
<evidence type="ECO:0000313" key="6">
    <source>
        <dbReference type="Proteomes" id="UP001183410"/>
    </source>
</evidence>
<organism evidence="5 6">
    <name type="scientific">Streptomyces chisholmiae</name>
    <dbReference type="NCBI Taxonomy" id="3075540"/>
    <lineage>
        <taxon>Bacteria</taxon>
        <taxon>Bacillati</taxon>
        <taxon>Actinomycetota</taxon>
        <taxon>Actinomycetes</taxon>
        <taxon>Kitasatosporales</taxon>
        <taxon>Streptomycetaceae</taxon>
        <taxon>Streptomyces</taxon>
    </lineage>
</organism>
<protein>
    <submittedName>
        <fullName evidence="5">Metalloregulator ArsR/SmtB family transcription factor</fullName>
    </submittedName>
</protein>
<dbReference type="NCBIfam" id="NF033788">
    <property type="entry name" value="HTH_metalloreg"/>
    <property type="match status" value="1"/>
</dbReference>
<keyword evidence="2" id="KW-0238">DNA-binding</keyword>
<dbReference type="SUPFAM" id="SSF46785">
    <property type="entry name" value="Winged helix' DNA-binding domain"/>
    <property type="match status" value="1"/>
</dbReference>
<proteinExistence type="predicted"/>
<accession>A0ABU2JR81</accession>
<evidence type="ECO:0000256" key="2">
    <source>
        <dbReference type="ARBA" id="ARBA00023125"/>
    </source>
</evidence>
<keyword evidence="3" id="KW-0804">Transcription</keyword>
<reference evidence="6" key="1">
    <citation type="submission" date="2023-07" db="EMBL/GenBank/DDBJ databases">
        <title>30 novel species of actinomycetes from the DSMZ collection.</title>
        <authorList>
            <person name="Nouioui I."/>
        </authorList>
    </citation>
    <scope>NUCLEOTIDE SEQUENCE [LARGE SCALE GENOMIC DNA]</scope>
    <source>
        <strain evidence="6">DSM 44915</strain>
    </source>
</reference>
<dbReference type="RefSeq" id="WP_311667308.1">
    <property type="nucleotide sequence ID" value="NZ_JAVREO010000007.1"/>
</dbReference>
<feature type="domain" description="HTH arsR-type" evidence="4">
    <location>
        <begin position="1"/>
        <end position="92"/>
    </location>
</feature>
<dbReference type="InterPro" id="IPR051081">
    <property type="entry name" value="HTH_MetalResp_TranReg"/>
</dbReference>
<dbReference type="Gene3D" id="1.10.10.10">
    <property type="entry name" value="Winged helix-like DNA-binding domain superfamily/Winged helix DNA-binding domain"/>
    <property type="match status" value="1"/>
</dbReference>
<comment type="caution">
    <text evidence="5">The sequence shown here is derived from an EMBL/GenBank/DDBJ whole genome shotgun (WGS) entry which is preliminary data.</text>
</comment>
<evidence type="ECO:0000313" key="5">
    <source>
        <dbReference type="EMBL" id="MDT0267249.1"/>
    </source>
</evidence>
<dbReference type="InterPro" id="IPR011991">
    <property type="entry name" value="ArsR-like_HTH"/>
</dbReference>
<name>A0ABU2JR81_9ACTN</name>
<evidence type="ECO:0000259" key="4">
    <source>
        <dbReference type="PROSITE" id="PS50987"/>
    </source>
</evidence>
<dbReference type="CDD" id="cd00090">
    <property type="entry name" value="HTH_ARSR"/>
    <property type="match status" value="1"/>
</dbReference>
<dbReference type="Proteomes" id="UP001183410">
    <property type="component" value="Unassembled WGS sequence"/>
</dbReference>
<dbReference type="SMART" id="SM00418">
    <property type="entry name" value="HTH_ARSR"/>
    <property type="match status" value="1"/>
</dbReference>
<dbReference type="InterPro" id="IPR036388">
    <property type="entry name" value="WH-like_DNA-bd_sf"/>
</dbReference>
<dbReference type="PANTHER" id="PTHR33154:SF18">
    <property type="entry name" value="ARSENICAL RESISTANCE OPERON REPRESSOR"/>
    <property type="match status" value="1"/>
</dbReference>
<dbReference type="PANTHER" id="PTHR33154">
    <property type="entry name" value="TRANSCRIPTIONAL REGULATOR, ARSR FAMILY"/>
    <property type="match status" value="1"/>
</dbReference>
<dbReference type="PROSITE" id="PS50987">
    <property type="entry name" value="HTH_ARSR_2"/>
    <property type="match status" value="1"/>
</dbReference>
<keyword evidence="1" id="KW-0805">Transcription regulation</keyword>
<keyword evidence="6" id="KW-1185">Reference proteome</keyword>